<name>A0A1W1CVC5_9ZZZZ</name>
<dbReference type="EMBL" id="FPHN01000279">
    <property type="protein sequence ID" value="SFV69683.1"/>
    <property type="molecule type" value="Genomic_DNA"/>
</dbReference>
<reference evidence="1" key="1">
    <citation type="submission" date="2016-10" db="EMBL/GenBank/DDBJ databases">
        <authorList>
            <person name="de Groot N.N."/>
        </authorList>
    </citation>
    <scope>NUCLEOTIDE SEQUENCE</scope>
</reference>
<proteinExistence type="predicted"/>
<accession>A0A1W1CVC5</accession>
<sequence>MKKLITASILASTVLFAAGPINLGVVQSNNVAGITTATNGSDIKQGSIEIYGDSSVSNPIGPLLPNVASVNAMAGLLVADNNSTIEQGTVQISDSKVSMIKVEANAMAAGAIAKNNSEVSQGKWKIVDVHGTSSVKNIGQTNAMLALASATNNSKITQGNIEVGSVDDVKITVTGIPVIGGNKMIAGVVADGGSNIDQGSIKICGNTHLALCGN</sequence>
<protein>
    <submittedName>
        <fullName evidence="1">Uncharacterized protein</fullName>
    </submittedName>
</protein>
<gene>
    <name evidence="1" type="ORF">MNB_SV-14-988</name>
</gene>
<evidence type="ECO:0000313" key="1">
    <source>
        <dbReference type="EMBL" id="SFV69683.1"/>
    </source>
</evidence>
<dbReference type="AlphaFoldDB" id="A0A1W1CVC5"/>
<organism evidence="1">
    <name type="scientific">hydrothermal vent metagenome</name>
    <dbReference type="NCBI Taxonomy" id="652676"/>
    <lineage>
        <taxon>unclassified sequences</taxon>
        <taxon>metagenomes</taxon>
        <taxon>ecological metagenomes</taxon>
    </lineage>
</organism>